<dbReference type="Proteomes" id="UP000014074">
    <property type="component" value="Unassembled WGS sequence"/>
</dbReference>
<dbReference type="eggNOG" id="ENOG502SI41">
    <property type="taxonomic scope" value="Eukaryota"/>
</dbReference>
<dbReference type="HOGENOM" id="CLU_041682_1_0_1"/>
<dbReference type="GO" id="GO:0004177">
    <property type="term" value="F:aminopeptidase activity"/>
    <property type="evidence" value="ECO:0007669"/>
    <property type="project" value="UniProtKB-KW"/>
</dbReference>
<protein>
    <submittedName>
        <fullName evidence="2">Putative prolyl aminopeptidase protein</fullName>
    </submittedName>
</protein>
<name>R8BKT3_PHAM7</name>
<dbReference type="RefSeq" id="XP_007915285.1">
    <property type="nucleotide sequence ID" value="XM_007917094.1"/>
</dbReference>
<dbReference type="OrthoDB" id="294702at2759"/>
<dbReference type="GeneID" id="19325003"/>
<keyword evidence="2" id="KW-0378">Hydrolase</keyword>
<dbReference type="KEGG" id="tmn:UCRPA7_4541"/>
<evidence type="ECO:0000256" key="1">
    <source>
        <dbReference type="SAM" id="MobiDB-lite"/>
    </source>
</evidence>
<accession>R8BKT3</accession>
<keyword evidence="3" id="KW-1185">Reference proteome</keyword>
<feature type="region of interest" description="Disordered" evidence="1">
    <location>
        <begin position="124"/>
        <end position="144"/>
    </location>
</feature>
<reference evidence="3" key="1">
    <citation type="journal article" date="2013" name="Genome Announc.">
        <title>Draft genome sequence of the ascomycete Phaeoacremonium aleophilum strain UCR-PA7, a causal agent of the esca disease complex in grapevines.</title>
        <authorList>
            <person name="Blanco-Ulate B."/>
            <person name="Rolshausen P."/>
            <person name="Cantu D."/>
        </authorList>
    </citation>
    <scope>NUCLEOTIDE SEQUENCE [LARGE SCALE GENOMIC DNA]</scope>
    <source>
        <strain evidence="3">UCR-PA7</strain>
    </source>
</reference>
<gene>
    <name evidence="2" type="ORF">UCRPA7_4541</name>
</gene>
<keyword evidence="2" id="KW-0645">Protease</keyword>
<sequence>MGGSTNVDVSQRIAVWLETVPLLMRELNAEHVSIISHSCGVIYALNTIYAYPEILPPANPTLHLFSPWVHPQQSGVTLMNVSSKLPAPLINHFSSVLSFVNQVVAPSIAFSSGAVTSASGLLLSSDTSTSDQGRKKKHERDDLCREYRGASAAVTAARSDESMRRMWKEDITGANGEALLSLKKPQAGSWGVCENYETCPRELEARITERLSQRSQDASTSSPSTTEAQPVLHIRVFWAETDMMVGKKGEEYFDKCFKAHCTEQSRLTYRSETVEETDHESLCHPQYGGLPKALQDISGTA</sequence>
<keyword evidence="2" id="KW-0031">Aminopeptidase</keyword>
<dbReference type="AlphaFoldDB" id="R8BKT3"/>
<proteinExistence type="predicted"/>
<evidence type="ECO:0000313" key="3">
    <source>
        <dbReference type="Proteomes" id="UP000014074"/>
    </source>
</evidence>
<evidence type="ECO:0000313" key="2">
    <source>
        <dbReference type="EMBL" id="EON99935.1"/>
    </source>
</evidence>
<organism evidence="2 3">
    <name type="scientific">Phaeoacremonium minimum (strain UCR-PA7)</name>
    <name type="common">Esca disease fungus</name>
    <name type="synonym">Togninia minima</name>
    <dbReference type="NCBI Taxonomy" id="1286976"/>
    <lineage>
        <taxon>Eukaryota</taxon>
        <taxon>Fungi</taxon>
        <taxon>Dikarya</taxon>
        <taxon>Ascomycota</taxon>
        <taxon>Pezizomycotina</taxon>
        <taxon>Sordariomycetes</taxon>
        <taxon>Sordariomycetidae</taxon>
        <taxon>Togniniales</taxon>
        <taxon>Togniniaceae</taxon>
        <taxon>Phaeoacremonium</taxon>
    </lineage>
</organism>
<dbReference type="EMBL" id="KB933120">
    <property type="protein sequence ID" value="EON99935.1"/>
    <property type="molecule type" value="Genomic_DNA"/>
</dbReference>